<evidence type="ECO:0008006" key="2">
    <source>
        <dbReference type="Google" id="ProtNLM"/>
    </source>
</evidence>
<dbReference type="AlphaFoldDB" id="X1LH85"/>
<accession>X1LH85</accession>
<feature type="non-terminal residue" evidence="1">
    <location>
        <position position="1"/>
    </location>
</feature>
<protein>
    <recommendedName>
        <fullName evidence="2">Glycosyl transferase family 1 domain-containing protein</fullName>
    </recommendedName>
</protein>
<name>X1LH85_9ZZZZ</name>
<proteinExistence type="predicted"/>
<evidence type="ECO:0000313" key="1">
    <source>
        <dbReference type="EMBL" id="GAH93493.1"/>
    </source>
</evidence>
<dbReference type="EMBL" id="BARV01002560">
    <property type="protein sequence ID" value="GAH93493.1"/>
    <property type="molecule type" value="Genomic_DNA"/>
</dbReference>
<reference evidence="1" key="1">
    <citation type="journal article" date="2014" name="Front. Microbiol.">
        <title>High frequency of phylogenetically diverse reductive dehalogenase-homologous genes in deep subseafloor sedimentary metagenomes.</title>
        <authorList>
            <person name="Kawai M."/>
            <person name="Futagami T."/>
            <person name="Toyoda A."/>
            <person name="Takaki Y."/>
            <person name="Nishi S."/>
            <person name="Hori S."/>
            <person name="Arai W."/>
            <person name="Tsubouchi T."/>
            <person name="Morono Y."/>
            <person name="Uchiyama I."/>
            <person name="Ito T."/>
            <person name="Fujiyama A."/>
            <person name="Inagaki F."/>
            <person name="Takami H."/>
        </authorList>
    </citation>
    <scope>NUCLEOTIDE SEQUENCE</scope>
    <source>
        <strain evidence="1">Expedition CK06-06</strain>
    </source>
</reference>
<dbReference type="Gene3D" id="3.40.50.2000">
    <property type="entry name" value="Glycogen Phosphorylase B"/>
    <property type="match status" value="2"/>
</dbReference>
<comment type="caution">
    <text evidence="1">The sequence shown here is derived from an EMBL/GenBank/DDBJ whole genome shotgun (WGS) entry which is preliminary data.</text>
</comment>
<sequence length="55" mass="6387">LVPVGDEKALGNAILRVLNEGKLRKRLAQQGRKRARDFALKKKVREYEEVLDRKL</sequence>
<organism evidence="1">
    <name type="scientific">marine sediment metagenome</name>
    <dbReference type="NCBI Taxonomy" id="412755"/>
    <lineage>
        <taxon>unclassified sequences</taxon>
        <taxon>metagenomes</taxon>
        <taxon>ecological metagenomes</taxon>
    </lineage>
</organism>
<gene>
    <name evidence="1" type="ORF">S06H3_06553</name>
</gene>
<dbReference type="SUPFAM" id="SSF53756">
    <property type="entry name" value="UDP-Glycosyltransferase/glycogen phosphorylase"/>
    <property type="match status" value="1"/>
</dbReference>